<evidence type="ECO:0000256" key="3">
    <source>
        <dbReference type="RuleBase" id="RU003707"/>
    </source>
</evidence>
<dbReference type="Gene3D" id="3.90.226.10">
    <property type="entry name" value="2-enoyl-CoA Hydratase, Chain A, domain 1"/>
    <property type="match status" value="1"/>
</dbReference>
<gene>
    <name evidence="4" type="ORF">GLS40_00765</name>
</gene>
<dbReference type="CDD" id="cd06558">
    <property type="entry name" value="crotonase-like"/>
    <property type="match status" value="1"/>
</dbReference>
<evidence type="ECO:0000313" key="4">
    <source>
        <dbReference type="EMBL" id="MWB76548.1"/>
    </source>
</evidence>
<reference evidence="4 5" key="1">
    <citation type="submission" date="2019-11" db="EMBL/GenBank/DDBJ databases">
        <title>Pseudooceanicola pacifica sp. nov., isolated from deep-sea sediment of the Pacific Ocean.</title>
        <authorList>
            <person name="Lyu L."/>
        </authorList>
    </citation>
    <scope>NUCLEOTIDE SEQUENCE [LARGE SCALE GENOMIC DNA]</scope>
    <source>
        <strain evidence="4 5">216_PA32_1</strain>
    </source>
</reference>
<dbReference type="EMBL" id="WNXQ01000001">
    <property type="protein sequence ID" value="MWB76548.1"/>
    <property type="molecule type" value="Genomic_DNA"/>
</dbReference>
<proteinExistence type="inferred from homology"/>
<dbReference type="Proteomes" id="UP000443843">
    <property type="component" value="Unassembled WGS sequence"/>
</dbReference>
<dbReference type="InterPro" id="IPR029045">
    <property type="entry name" value="ClpP/crotonase-like_dom_sf"/>
</dbReference>
<dbReference type="Pfam" id="PF00378">
    <property type="entry name" value="ECH_1"/>
    <property type="match status" value="1"/>
</dbReference>
<name>A0A844W7Y1_9RHOB</name>
<protein>
    <submittedName>
        <fullName evidence="4">Enoyl-CoA hydratase</fullName>
        <ecNumber evidence="4">4.2.1.17</ecNumber>
    </submittedName>
</protein>
<dbReference type="AlphaFoldDB" id="A0A844W7Y1"/>
<dbReference type="RefSeq" id="WP_160380693.1">
    <property type="nucleotide sequence ID" value="NZ_WNXQ01000001.1"/>
</dbReference>
<evidence type="ECO:0000256" key="2">
    <source>
        <dbReference type="ARBA" id="ARBA00023239"/>
    </source>
</evidence>
<dbReference type="Gene3D" id="1.10.12.10">
    <property type="entry name" value="Lyase 2-enoyl-coa Hydratase, Chain A, domain 2"/>
    <property type="match status" value="1"/>
</dbReference>
<evidence type="ECO:0000256" key="1">
    <source>
        <dbReference type="ARBA" id="ARBA00005254"/>
    </source>
</evidence>
<comment type="similarity">
    <text evidence="1 3">Belongs to the enoyl-CoA hydratase/isomerase family.</text>
</comment>
<keyword evidence="5" id="KW-1185">Reference proteome</keyword>
<dbReference type="GO" id="GO:0006635">
    <property type="term" value="P:fatty acid beta-oxidation"/>
    <property type="evidence" value="ECO:0007669"/>
    <property type="project" value="TreeGrafter"/>
</dbReference>
<dbReference type="PANTHER" id="PTHR11941">
    <property type="entry name" value="ENOYL-COA HYDRATASE-RELATED"/>
    <property type="match status" value="1"/>
</dbReference>
<accession>A0A844W7Y1</accession>
<dbReference type="InterPro" id="IPR014748">
    <property type="entry name" value="Enoyl-CoA_hydra_C"/>
</dbReference>
<dbReference type="PANTHER" id="PTHR11941:SF54">
    <property type="entry name" value="ENOYL-COA HYDRATASE, MITOCHONDRIAL"/>
    <property type="match status" value="1"/>
</dbReference>
<sequence>MDAETRDDRAYAIKEGSIGWLVFQNPTKLNAISGPMVEDAIAIARDFAADPEIRTVILRGAGEKAFISGGDISKFEKTRFSPQGQKEGRRALDILRAELIEMDKPVIAMIHGYCLGGGMGVALCADMRFGAETSQLGIPAALRGVAYPISGLKLLVDLVGPSIAKDIMISGRRLKAEEALRVGLLNRVVPADELEDVTRAYAQTIADNAPLSIRASKFFINQLGLEEDQRDTARIEDMVIAARDSEDFKESTRAFMEKRKPVFKGR</sequence>
<dbReference type="EC" id="4.2.1.17" evidence="4"/>
<dbReference type="InterPro" id="IPR018376">
    <property type="entry name" value="Enoyl-CoA_hyd/isom_CS"/>
</dbReference>
<keyword evidence="2 4" id="KW-0456">Lyase</keyword>
<organism evidence="4 5">
    <name type="scientific">Pseudooceanicola pacificus</name>
    <dbReference type="NCBI Taxonomy" id="2676438"/>
    <lineage>
        <taxon>Bacteria</taxon>
        <taxon>Pseudomonadati</taxon>
        <taxon>Pseudomonadota</taxon>
        <taxon>Alphaproteobacteria</taxon>
        <taxon>Rhodobacterales</taxon>
        <taxon>Paracoccaceae</taxon>
        <taxon>Pseudooceanicola</taxon>
    </lineage>
</organism>
<dbReference type="PROSITE" id="PS00166">
    <property type="entry name" value="ENOYL_COA_HYDRATASE"/>
    <property type="match status" value="1"/>
</dbReference>
<dbReference type="SUPFAM" id="SSF52096">
    <property type="entry name" value="ClpP/crotonase"/>
    <property type="match status" value="1"/>
</dbReference>
<dbReference type="GO" id="GO:0004300">
    <property type="term" value="F:enoyl-CoA hydratase activity"/>
    <property type="evidence" value="ECO:0007669"/>
    <property type="project" value="UniProtKB-EC"/>
</dbReference>
<dbReference type="InterPro" id="IPR001753">
    <property type="entry name" value="Enoyl-CoA_hydra/iso"/>
</dbReference>
<dbReference type="NCBIfam" id="NF004781">
    <property type="entry name" value="PRK06127.1"/>
    <property type="match status" value="1"/>
</dbReference>
<comment type="caution">
    <text evidence="4">The sequence shown here is derived from an EMBL/GenBank/DDBJ whole genome shotgun (WGS) entry which is preliminary data.</text>
</comment>
<evidence type="ECO:0000313" key="5">
    <source>
        <dbReference type="Proteomes" id="UP000443843"/>
    </source>
</evidence>